<protein>
    <submittedName>
        <fullName evidence="1">Uncharacterized protein</fullName>
    </submittedName>
</protein>
<reference evidence="1 2" key="1">
    <citation type="submission" date="2019-04" db="EMBL/GenBank/DDBJ databases">
        <title>The sequence and de novo assembly of Takifugu bimaculatus genome using PacBio and Hi-C technologies.</title>
        <authorList>
            <person name="Xu P."/>
            <person name="Liu B."/>
            <person name="Zhou Z."/>
        </authorList>
    </citation>
    <scope>NUCLEOTIDE SEQUENCE [LARGE SCALE GENOMIC DNA]</scope>
    <source>
        <strain evidence="1">TB-2018</strain>
        <tissue evidence="1">Muscle</tissue>
    </source>
</reference>
<organism evidence="1 2">
    <name type="scientific">Takifugu bimaculatus</name>
    <dbReference type="NCBI Taxonomy" id="433685"/>
    <lineage>
        <taxon>Eukaryota</taxon>
        <taxon>Metazoa</taxon>
        <taxon>Chordata</taxon>
        <taxon>Craniata</taxon>
        <taxon>Vertebrata</taxon>
        <taxon>Euteleostomi</taxon>
        <taxon>Actinopterygii</taxon>
        <taxon>Neopterygii</taxon>
        <taxon>Teleostei</taxon>
        <taxon>Neoteleostei</taxon>
        <taxon>Acanthomorphata</taxon>
        <taxon>Eupercaria</taxon>
        <taxon>Tetraodontiformes</taxon>
        <taxon>Tetradontoidea</taxon>
        <taxon>Tetraodontidae</taxon>
        <taxon>Takifugu</taxon>
    </lineage>
</organism>
<dbReference type="Proteomes" id="UP000516260">
    <property type="component" value="Chromosome 16"/>
</dbReference>
<name>A0A4Z2C1E0_9TELE</name>
<keyword evidence="2" id="KW-1185">Reference proteome</keyword>
<sequence length="108" mass="11918">MNVSGATRPTAFTTTQVQTRFRSDRKYVTQACMGCVSSRVKCKIDLNGRNAAPLFRPGLCGGSCLYGYIVKNQKTSTERLKQPHHASYIGSCHFVQLSQKVSNTQTPT</sequence>
<dbReference type="EMBL" id="SWLE01000008">
    <property type="protein sequence ID" value="TNM97500.1"/>
    <property type="molecule type" value="Genomic_DNA"/>
</dbReference>
<comment type="caution">
    <text evidence="1">The sequence shown here is derived from an EMBL/GenBank/DDBJ whole genome shotgun (WGS) entry which is preliminary data.</text>
</comment>
<evidence type="ECO:0000313" key="2">
    <source>
        <dbReference type="Proteomes" id="UP000516260"/>
    </source>
</evidence>
<evidence type="ECO:0000313" key="1">
    <source>
        <dbReference type="EMBL" id="TNM97500.1"/>
    </source>
</evidence>
<proteinExistence type="predicted"/>
<accession>A0A4Z2C1E0</accession>
<gene>
    <name evidence="1" type="ORF">fugu_015656</name>
</gene>
<dbReference type="AlphaFoldDB" id="A0A4Z2C1E0"/>